<accession>A0A5B9DM13</accession>
<dbReference type="NCBIfam" id="NF006520">
    <property type="entry name" value="PRK08965.1-4"/>
    <property type="match status" value="1"/>
</dbReference>
<organism evidence="7 8">
    <name type="scientific">Paradevosia tibetensis</name>
    <dbReference type="NCBI Taxonomy" id="1447062"/>
    <lineage>
        <taxon>Bacteria</taxon>
        <taxon>Pseudomonadati</taxon>
        <taxon>Pseudomonadota</taxon>
        <taxon>Alphaproteobacteria</taxon>
        <taxon>Hyphomicrobiales</taxon>
        <taxon>Devosiaceae</taxon>
        <taxon>Paradevosia</taxon>
    </lineage>
</organism>
<evidence type="ECO:0000256" key="2">
    <source>
        <dbReference type="ARBA" id="ARBA00006228"/>
    </source>
</evidence>
<keyword evidence="4" id="KW-0812">Transmembrane</keyword>
<keyword evidence="6" id="KW-0472">Membrane</keyword>
<dbReference type="PANTHER" id="PTHR34584">
    <property type="entry name" value="NA(+)/H(+) ANTIPORTER SUBUNIT E1"/>
    <property type="match status" value="1"/>
</dbReference>
<comment type="subcellular location">
    <subcellularLocation>
        <location evidence="1">Cell membrane</location>
        <topology evidence="1">Multi-pass membrane protein</topology>
    </subcellularLocation>
</comment>
<dbReference type="RefSeq" id="WP_147655550.1">
    <property type="nucleotide sequence ID" value="NZ_BMFM01000001.1"/>
</dbReference>
<dbReference type="PANTHER" id="PTHR34584:SF1">
    <property type="entry name" value="NA(+)_H(+) ANTIPORTER SUBUNIT E1"/>
    <property type="match status" value="1"/>
</dbReference>
<dbReference type="AlphaFoldDB" id="A0A5B9DM13"/>
<dbReference type="Pfam" id="PF01899">
    <property type="entry name" value="MNHE"/>
    <property type="match status" value="1"/>
</dbReference>
<keyword evidence="8" id="KW-1185">Reference proteome</keyword>
<evidence type="ECO:0000256" key="5">
    <source>
        <dbReference type="ARBA" id="ARBA00022989"/>
    </source>
</evidence>
<evidence type="ECO:0000256" key="1">
    <source>
        <dbReference type="ARBA" id="ARBA00004651"/>
    </source>
</evidence>
<evidence type="ECO:0000256" key="6">
    <source>
        <dbReference type="ARBA" id="ARBA00023136"/>
    </source>
</evidence>
<keyword evidence="5" id="KW-1133">Transmembrane helix</keyword>
<dbReference type="InterPro" id="IPR002758">
    <property type="entry name" value="Cation_antiport_E"/>
</dbReference>
<sequence length="161" mass="18089">MRRLFPYPLLSVSLLVMWLLLNQSLGLGHILLGALIGIATAWVTASLDPPKPHVYRYGSILRLLGRVVLDVFVSNIQVTRVLLTGRSRQTNRFIEIPLELTDRVGLAVLACIVTATPGSAWLNYDSARNVVLIHVLDLTDEDQWINTVKTRYEALLLEIFQ</sequence>
<evidence type="ECO:0000256" key="4">
    <source>
        <dbReference type="ARBA" id="ARBA00022692"/>
    </source>
</evidence>
<dbReference type="OrthoDB" id="9807187at2"/>
<evidence type="ECO:0000256" key="3">
    <source>
        <dbReference type="ARBA" id="ARBA00022475"/>
    </source>
</evidence>
<comment type="similarity">
    <text evidence="2">Belongs to the CPA3 antiporters (TC 2.A.63) subunit E family.</text>
</comment>
<keyword evidence="3" id="KW-1003">Cell membrane</keyword>
<dbReference type="Proteomes" id="UP000321062">
    <property type="component" value="Chromosome"/>
</dbReference>
<dbReference type="GO" id="GO:0005886">
    <property type="term" value="C:plasma membrane"/>
    <property type="evidence" value="ECO:0007669"/>
    <property type="project" value="UniProtKB-SubCell"/>
</dbReference>
<evidence type="ECO:0000313" key="8">
    <source>
        <dbReference type="Proteomes" id="UP000321062"/>
    </source>
</evidence>
<dbReference type="PIRSF" id="PIRSF019239">
    <property type="entry name" value="MrpE"/>
    <property type="match status" value="1"/>
</dbReference>
<name>A0A5B9DM13_9HYPH</name>
<dbReference type="GO" id="GO:0008324">
    <property type="term" value="F:monoatomic cation transmembrane transporter activity"/>
    <property type="evidence" value="ECO:0007669"/>
    <property type="project" value="InterPro"/>
</dbReference>
<reference evidence="7 8" key="1">
    <citation type="journal article" date="2015" name="Int. J. Syst. Evol. Microbiol.">
        <title>Youhaiella tibetensis gen. nov., sp. nov., isolated from subsurface sediment.</title>
        <authorList>
            <person name="Wang Y.X."/>
            <person name="Huang F.Q."/>
            <person name="Nogi Y."/>
            <person name="Pang S.J."/>
            <person name="Wang P.K."/>
            <person name="Lv J."/>
        </authorList>
    </citation>
    <scope>NUCLEOTIDE SEQUENCE [LARGE SCALE GENOMIC DNA]</scope>
    <source>
        <strain evidence="8">fig4</strain>
    </source>
</reference>
<proteinExistence type="inferred from homology"/>
<protein>
    <submittedName>
        <fullName evidence="7">Na+/H+ antiporter subunit E</fullName>
    </submittedName>
</protein>
<dbReference type="KEGG" id="yti:FNA67_07270"/>
<evidence type="ECO:0000313" key="7">
    <source>
        <dbReference type="EMBL" id="QEE19982.1"/>
    </source>
</evidence>
<gene>
    <name evidence="7" type="ORF">FNA67_07270</name>
</gene>
<dbReference type="EMBL" id="CP041690">
    <property type="protein sequence ID" value="QEE19982.1"/>
    <property type="molecule type" value="Genomic_DNA"/>
</dbReference>
<dbReference type="NCBIfam" id="NF006518">
    <property type="entry name" value="PRK08965.1-2"/>
    <property type="match status" value="1"/>
</dbReference>